<proteinExistence type="predicted"/>
<dbReference type="EMBL" id="JAAHBT010000007">
    <property type="protein sequence ID" value="NES08600.1"/>
    <property type="molecule type" value="Genomic_DNA"/>
</dbReference>
<reference evidence="2 3" key="1">
    <citation type="submission" date="2020-02" db="EMBL/GenBank/DDBJ databases">
        <title>Broccoli isolated Pseudomonas sp.</title>
        <authorList>
            <person name="Fujikawa T."/>
            <person name="Sawada H."/>
        </authorList>
    </citation>
    <scope>NUCLEOTIDE SEQUENCE [LARGE SCALE GENOMIC DNA]</scope>
    <source>
        <strain evidence="2 3">JCM 32154</strain>
    </source>
</reference>
<organism evidence="2 3">
    <name type="scientific">Pseudomonas laurentiana</name>
    <dbReference type="NCBI Taxonomy" id="2364649"/>
    <lineage>
        <taxon>Bacteria</taxon>
        <taxon>Pseudomonadati</taxon>
        <taxon>Pseudomonadota</taxon>
        <taxon>Gammaproteobacteria</taxon>
        <taxon>Pseudomonadales</taxon>
        <taxon>Pseudomonadaceae</taxon>
        <taxon>Pseudomonas</taxon>
    </lineage>
</organism>
<dbReference type="Proteomes" id="UP000471751">
    <property type="component" value="Unassembled WGS sequence"/>
</dbReference>
<accession>A0A6I5RLF2</accession>
<sequence>MITTACVAGVLGLCWADYLWSTQAKSAFYAGCRGGVVGVLGLSSRTRMRVIFERNKQVKNNPHASQEKPNKPNTLNTEPLKPLKSLVFGCVGFVSGSAVLCRVQVLWGIQG</sequence>
<comment type="caution">
    <text evidence="2">The sequence shown here is derived from an EMBL/GenBank/DDBJ whole genome shotgun (WGS) entry which is preliminary data.</text>
</comment>
<evidence type="ECO:0000313" key="3">
    <source>
        <dbReference type="Proteomes" id="UP000471751"/>
    </source>
</evidence>
<evidence type="ECO:0000256" key="1">
    <source>
        <dbReference type="SAM" id="MobiDB-lite"/>
    </source>
</evidence>
<gene>
    <name evidence="2" type="ORF">G3O07_00825</name>
</gene>
<name>A0A6I5RLF2_9PSED</name>
<keyword evidence="3" id="KW-1185">Reference proteome</keyword>
<dbReference type="AlphaFoldDB" id="A0A6I5RLF2"/>
<protein>
    <submittedName>
        <fullName evidence="2">Uncharacterized protein</fullName>
    </submittedName>
</protein>
<evidence type="ECO:0000313" key="2">
    <source>
        <dbReference type="EMBL" id="NES08600.1"/>
    </source>
</evidence>
<feature type="region of interest" description="Disordered" evidence="1">
    <location>
        <begin position="58"/>
        <end position="77"/>
    </location>
</feature>
<dbReference type="RefSeq" id="WP_163931495.1">
    <property type="nucleotide sequence ID" value="NZ_BMQU01000011.1"/>
</dbReference>